<dbReference type="PRINTS" id="PR01415">
    <property type="entry name" value="ANKYRIN"/>
</dbReference>
<evidence type="ECO:0000313" key="8">
    <source>
        <dbReference type="Proteomes" id="UP000554235"/>
    </source>
</evidence>
<gene>
    <name evidence="7" type="ORF">FALBO_9784</name>
</gene>
<keyword evidence="5" id="KW-1133">Transmembrane helix</keyword>
<feature type="repeat" description="ANK" evidence="3">
    <location>
        <begin position="1109"/>
        <end position="1141"/>
    </location>
</feature>
<dbReference type="Gene3D" id="1.25.40.20">
    <property type="entry name" value="Ankyrin repeat-containing domain"/>
    <property type="match status" value="3"/>
</dbReference>
<dbReference type="PANTHER" id="PTHR24173">
    <property type="entry name" value="ANKYRIN REPEAT CONTAINING"/>
    <property type="match status" value="1"/>
</dbReference>
<feature type="repeat" description="ANK" evidence="3">
    <location>
        <begin position="941"/>
        <end position="965"/>
    </location>
</feature>
<dbReference type="SMART" id="SM00248">
    <property type="entry name" value="ANK"/>
    <property type="match status" value="6"/>
</dbReference>
<reference evidence="7 8" key="1">
    <citation type="submission" date="2020-01" db="EMBL/GenBank/DDBJ databases">
        <title>Identification and distribution of gene clusters putatively required for synthesis of sphingolipid metabolism inhibitors in phylogenetically diverse species of the filamentous fungus Fusarium.</title>
        <authorList>
            <person name="Kim H.-S."/>
            <person name="Busman M."/>
            <person name="Brown D.W."/>
            <person name="Divon H."/>
            <person name="Uhlig S."/>
            <person name="Proctor R.H."/>
        </authorList>
    </citation>
    <scope>NUCLEOTIDE SEQUENCE [LARGE SCALE GENOMIC DNA]</scope>
    <source>
        <strain evidence="7 8">NRRL 20459</strain>
    </source>
</reference>
<dbReference type="InterPro" id="IPR002110">
    <property type="entry name" value="Ankyrin_rpt"/>
</dbReference>
<feature type="repeat" description="ANK" evidence="3">
    <location>
        <begin position="1009"/>
        <end position="1041"/>
    </location>
</feature>
<dbReference type="OrthoDB" id="7464126at2759"/>
<organism evidence="7 8">
    <name type="scientific">Fusarium albosuccineum</name>
    <dbReference type="NCBI Taxonomy" id="1237068"/>
    <lineage>
        <taxon>Eukaryota</taxon>
        <taxon>Fungi</taxon>
        <taxon>Dikarya</taxon>
        <taxon>Ascomycota</taxon>
        <taxon>Pezizomycotina</taxon>
        <taxon>Sordariomycetes</taxon>
        <taxon>Hypocreomycetidae</taxon>
        <taxon>Hypocreales</taxon>
        <taxon>Nectriaceae</taxon>
        <taxon>Fusarium</taxon>
        <taxon>Fusarium decemcellulare species complex</taxon>
    </lineage>
</organism>
<feature type="chain" id="PRO_5034979819" evidence="6">
    <location>
        <begin position="19"/>
        <end position="1174"/>
    </location>
</feature>
<keyword evidence="6" id="KW-0732">Signal</keyword>
<keyword evidence="8" id="KW-1185">Reference proteome</keyword>
<feature type="compositionally biased region" description="Basic and acidic residues" evidence="4">
    <location>
        <begin position="164"/>
        <end position="178"/>
    </location>
</feature>
<evidence type="ECO:0000256" key="5">
    <source>
        <dbReference type="SAM" id="Phobius"/>
    </source>
</evidence>
<feature type="transmembrane region" description="Helical" evidence="5">
    <location>
        <begin position="197"/>
        <end position="223"/>
    </location>
</feature>
<dbReference type="Proteomes" id="UP000554235">
    <property type="component" value="Unassembled WGS sequence"/>
</dbReference>
<feature type="repeat" description="ANK" evidence="3">
    <location>
        <begin position="1043"/>
        <end position="1075"/>
    </location>
</feature>
<feature type="repeat" description="ANK" evidence="3">
    <location>
        <begin position="975"/>
        <end position="1007"/>
    </location>
</feature>
<dbReference type="Pfam" id="PF12796">
    <property type="entry name" value="Ank_2"/>
    <property type="match status" value="2"/>
</dbReference>
<evidence type="ECO:0000256" key="6">
    <source>
        <dbReference type="SAM" id="SignalP"/>
    </source>
</evidence>
<feature type="repeat" description="ANK" evidence="3">
    <location>
        <begin position="1076"/>
        <end position="1108"/>
    </location>
</feature>
<dbReference type="EMBL" id="JAADYS010001365">
    <property type="protein sequence ID" value="KAF4463391.1"/>
    <property type="molecule type" value="Genomic_DNA"/>
</dbReference>
<evidence type="ECO:0000256" key="3">
    <source>
        <dbReference type="PROSITE-ProRule" id="PRU00023"/>
    </source>
</evidence>
<evidence type="ECO:0000256" key="1">
    <source>
        <dbReference type="ARBA" id="ARBA00022737"/>
    </source>
</evidence>
<dbReference type="SUPFAM" id="SSF48403">
    <property type="entry name" value="Ankyrin repeat"/>
    <property type="match status" value="1"/>
</dbReference>
<dbReference type="AlphaFoldDB" id="A0A8H4L757"/>
<feature type="transmembrane region" description="Helical" evidence="5">
    <location>
        <begin position="58"/>
        <end position="79"/>
    </location>
</feature>
<evidence type="ECO:0000256" key="4">
    <source>
        <dbReference type="SAM" id="MobiDB-lite"/>
    </source>
</evidence>
<keyword evidence="5" id="KW-0812">Transmembrane</keyword>
<dbReference type="Pfam" id="PF13637">
    <property type="entry name" value="Ank_4"/>
    <property type="match status" value="1"/>
</dbReference>
<dbReference type="PROSITE" id="PS50297">
    <property type="entry name" value="ANK_REP_REGION"/>
    <property type="match status" value="6"/>
</dbReference>
<keyword evidence="5" id="KW-0472">Membrane</keyword>
<name>A0A8H4L757_9HYPO</name>
<evidence type="ECO:0000313" key="7">
    <source>
        <dbReference type="EMBL" id="KAF4463391.1"/>
    </source>
</evidence>
<feature type="transmembrane region" description="Helical" evidence="5">
    <location>
        <begin position="235"/>
        <end position="258"/>
    </location>
</feature>
<dbReference type="PANTHER" id="PTHR24173:SF74">
    <property type="entry name" value="ANKYRIN REPEAT DOMAIN-CONTAINING PROTEIN 16"/>
    <property type="match status" value="1"/>
</dbReference>
<proteinExistence type="predicted"/>
<comment type="caution">
    <text evidence="7">The sequence shown here is derived from an EMBL/GenBank/DDBJ whole genome shotgun (WGS) entry which is preliminary data.</text>
</comment>
<dbReference type="PROSITE" id="PS50088">
    <property type="entry name" value="ANK_REPEAT"/>
    <property type="match status" value="6"/>
</dbReference>
<dbReference type="InterPro" id="IPR036770">
    <property type="entry name" value="Ankyrin_rpt-contain_sf"/>
</dbReference>
<feature type="region of interest" description="Disordered" evidence="4">
    <location>
        <begin position="159"/>
        <end position="178"/>
    </location>
</feature>
<accession>A0A8H4L757</accession>
<feature type="signal peptide" evidence="6">
    <location>
        <begin position="1"/>
        <end position="18"/>
    </location>
</feature>
<feature type="transmembrane region" description="Helical" evidence="5">
    <location>
        <begin position="327"/>
        <end position="347"/>
    </location>
</feature>
<sequence length="1174" mass="130506">MLLTTYLVGLFLILPVRADAWGDFSNNLATDLAPLLSLFGEQITKQFLSESTSRLDNFIFAMAPMGILTAVVSAIRVCGSPSLRAFVGRAQEGRGNAEAELCSSTSRDVCELYNNGGIARVFGRPKILEVVYDPPVSADPDSENKSGIYTFQEYLDSNNGKTEWGGKQENGKDPEKNDTFAPNLSLNVGIRRRPRPVFWAVAAMGLTLQAGVLVFAVVVAYVLQWDKDGNRPNPYACPLVIAGTIMLCYGCFLCAFLVDKSTEEQFFRRRTTREKRRASMYWVQPGGQTLGDQTFDSFCYSDHDKPLDKYITSWKNPSENWARKSELAVWVAVGTTVSGFVLQFVGLRGIHSAVSVAQLGAILVMSAARAGLRMQRLSPEDNYLRRYLDAVIGHELDWLALRIGRQRTPTSGRLLWKFCSPKEITKECPSTSDSTNTAAELLLYRTRLAELTRSPKSPTRTAESAACFGDDMIVVREWAMRLARAMESAINTVYSKSPKIREGWDETTSMYWSFVCNVSDIPDETEQETTTHTLFLELTRKTSKSPWALQNELELEGLLGLWVWSLKFDPAVEILDSRSQLKLSRASGLPTRRIVTTNQHLTEPDLKIWFGSMAPTFIEDELLHNSVNFCNASAIWKRDQRRDETLGNKDQPLPDKHLEHEIRIVGWPATELPRSPCPRTFKFWSADTEGSFSSLCTQEIFGSFIRSILNVVSDFGDIHVATETEDFRAANGLVSDLTNLFVENELGPRKDASLCILPPFIHHLMLSSPASVLAAAKKSADHYRKANRWKDAQTLLIWAWRHYHGYSLCDSSSAELLSDDYSQEATTALGEFYLWALCNDTTREFGIEGIKCFAGRPLSRGAKMVVDDYSGLAAKVNDAQGGLGLGIENGLVAISIHLAQSPSTTAEEKGQMLCSAAKNSWMEVTLVLLESGAEPDFKDSDGQTPLWLAAERGYETTVELLLATGKVDVNAPDKDGQTALCRAAYEGHQSVVQLLLDRGAAIEWKMSERSRPLLSQAAYEGREDIVQLLLHNGADIELRNELQLRTPVWWAAYKGHEAVVELLLDKGAVIDIRDSWRETPLFWAATKGHEAVVNLLLQRGADIEAKNVDGRTPLWQAAKEGNVAMAKLLLDNGADITTRNNSGETLSDIASRKCHGRVVKVLRETQDNRLVSGD</sequence>
<keyword evidence="1" id="KW-0677">Repeat</keyword>
<evidence type="ECO:0000256" key="2">
    <source>
        <dbReference type="ARBA" id="ARBA00023043"/>
    </source>
</evidence>
<protein>
    <submittedName>
        <fullName evidence="7">Ankyrin repeat-containing domain-containing</fullName>
    </submittedName>
</protein>
<keyword evidence="2 3" id="KW-0040">ANK repeat</keyword>